<evidence type="ECO:0000256" key="1">
    <source>
        <dbReference type="ARBA" id="ARBA00004370"/>
    </source>
</evidence>
<dbReference type="RefSeq" id="WP_085806867.1">
    <property type="nucleotide sequence ID" value="NZ_FWFX01000011.1"/>
</dbReference>
<dbReference type="InterPro" id="IPR001129">
    <property type="entry name" value="Membr-assoc_MAPEG"/>
</dbReference>
<reference evidence="6 7" key="1">
    <citation type="submission" date="2017-03" db="EMBL/GenBank/DDBJ databases">
        <authorList>
            <person name="Afonso C.L."/>
            <person name="Miller P.J."/>
            <person name="Scott M.A."/>
            <person name="Spackman E."/>
            <person name="Goraichik I."/>
            <person name="Dimitrov K.M."/>
            <person name="Suarez D.L."/>
            <person name="Swayne D.E."/>
        </authorList>
    </citation>
    <scope>NUCLEOTIDE SEQUENCE [LARGE SCALE GENOMIC DNA]</scope>
    <source>
        <strain evidence="6 7">CECT 7450</strain>
    </source>
</reference>
<dbReference type="Gene3D" id="1.20.120.550">
    <property type="entry name" value="Membrane associated eicosanoid/glutathione metabolism-like domain"/>
    <property type="match status" value="1"/>
</dbReference>
<dbReference type="OrthoDB" id="7619858at2"/>
<dbReference type="Proteomes" id="UP000193061">
    <property type="component" value="Unassembled WGS sequence"/>
</dbReference>
<proteinExistence type="predicted"/>
<keyword evidence="3 5" id="KW-1133">Transmembrane helix</keyword>
<gene>
    <name evidence="6" type="primary">yecN</name>
    <name evidence="6" type="ORF">ROA7450_03190</name>
</gene>
<evidence type="ECO:0000256" key="3">
    <source>
        <dbReference type="ARBA" id="ARBA00022989"/>
    </source>
</evidence>
<keyword evidence="2 5" id="KW-0812">Transmembrane</keyword>
<keyword evidence="7" id="KW-1185">Reference proteome</keyword>
<dbReference type="PANTHER" id="PTHR35814">
    <property type="match status" value="1"/>
</dbReference>
<evidence type="ECO:0000313" key="6">
    <source>
        <dbReference type="EMBL" id="SLN61515.1"/>
    </source>
</evidence>
<dbReference type="EMBL" id="FWFX01000011">
    <property type="protein sequence ID" value="SLN61515.1"/>
    <property type="molecule type" value="Genomic_DNA"/>
</dbReference>
<dbReference type="GO" id="GO:0016020">
    <property type="term" value="C:membrane"/>
    <property type="evidence" value="ECO:0007669"/>
    <property type="project" value="UniProtKB-SubCell"/>
</dbReference>
<feature type="transmembrane region" description="Helical" evidence="5">
    <location>
        <begin position="46"/>
        <end position="66"/>
    </location>
</feature>
<feature type="transmembrane region" description="Helical" evidence="5">
    <location>
        <begin position="107"/>
        <end position="127"/>
    </location>
</feature>
<accession>A0A1X6ZTX1</accession>
<comment type="subcellular location">
    <subcellularLocation>
        <location evidence="1">Membrane</location>
    </subcellularLocation>
</comment>
<evidence type="ECO:0000256" key="4">
    <source>
        <dbReference type="ARBA" id="ARBA00023136"/>
    </source>
</evidence>
<dbReference type="SUPFAM" id="SSF161084">
    <property type="entry name" value="MAPEG domain-like"/>
    <property type="match status" value="1"/>
</dbReference>
<keyword evidence="4 5" id="KW-0472">Membrane</keyword>
<organism evidence="6 7">
    <name type="scientific">Roseovarius albus</name>
    <dbReference type="NCBI Taxonomy" id="1247867"/>
    <lineage>
        <taxon>Bacteria</taxon>
        <taxon>Pseudomonadati</taxon>
        <taxon>Pseudomonadota</taxon>
        <taxon>Alphaproteobacteria</taxon>
        <taxon>Rhodobacterales</taxon>
        <taxon>Roseobacteraceae</taxon>
        <taxon>Roseovarius</taxon>
    </lineage>
</organism>
<evidence type="ECO:0000256" key="5">
    <source>
        <dbReference type="SAM" id="Phobius"/>
    </source>
</evidence>
<sequence length="128" mass="13902">MIAITPFYAGIIALLFVTLSFRVIFRRQTAKISVGTGADSDLEKRIRVHANCAEYAPFALLLLGLLELQGASAWLLHLMGLTLLAGRFMHAYGLGSTPQVIFARKNGMVLTFAMIALTSVANLLCAIF</sequence>
<dbReference type="AlphaFoldDB" id="A0A1X6ZTX1"/>
<feature type="transmembrane region" description="Helical" evidence="5">
    <location>
        <begin position="6"/>
        <end position="25"/>
    </location>
</feature>
<evidence type="ECO:0000313" key="7">
    <source>
        <dbReference type="Proteomes" id="UP000193061"/>
    </source>
</evidence>
<dbReference type="InterPro" id="IPR023352">
    <property type="entry name" value="MAPEG-like_dom_sf"/>
</dbReference>
<protein>
    <submittedName>
        <fullName evidence="6">Inner membrane protein YecN</fullName>
    </submittedName>
</protein>
<evidence type="ECO:0000256" key="2">
    <source>
        <dbReference type="ARBA" id="ARBA00022692"/>
    </source>
</evidence>
<dbReference type="PANTHER" id="PTHR35814:SF1">
    <property type="entry name" value="GLUTATHIONE S-TRANSFERASE-RELATED"/>
    <property type="match status" value="1"/>
</dbReference>
<name>A0A1X6ZTX1_9RHOB</name>
<dbReference type="Pfam" id="PF01124">
    <property type="entry name" value="MAPEG"/>
    <property type="match status" value="1"/>
</dbReference>